<feature type="signal peptide" evidence="1">
    <location>
        <begin position="1"/>
        <end position="28"/>
    </location>
</feature>
<gene>
    <name evidence="2" type="ORF">SAMN05444340_101366</name>
</gene>
<dbReference type="STRING" id="321339.SAMN05444340_101366"/>
<dbReference type="OrthoDB" id="19542at2"/>
<feature type="chain" id="PRO_5011518843" evidence="1">
    <location>
        <begin position="29"/>
        <end position="716"/>
    </location>
</feature>
<evidence type="ECO:0000256" key="1">
    <source>
        <dbReference type="SAM" id="SignalP"/>
    </source>
</evidence>
<organism evidence="2 3">
    <name type="scientific">Citreimonas salinaria</name>
    <dbReference type="NCBI Taxonomy" id="321339"/>
    <lineage>
        <taxon>Bacteria</taxon>
        <taxon>Pseudomonadati</taxon>
        <taxon>Pseudomonadota</taxon>
        <taxon>Alphaproteobacteria</taxon>
        <taxon>Rhodobacterales</taxon>
        <taxon>Roseobacteraceae</taxon>
        <taxon>Citreimonas</taxon>
    </lineage>
</organism>
<proteinExistence type="predicted"/>
<evidence type="ECO:0000313" key="3">
    <source>
        <dbReference type="Proteomes" id="UP000199286"/>
    </source>
</evidence>
<keyword evidence="3" id="KW-1185">Reference proteome</keyword>
<dbReference type="RefSeq" id="WP_089878274.1">
    <property type="nucleotide sequence ID" value="NZ_FNPF01000001.1"/>
</dbReference>
<dbReference type="AlphaFoldDB" id="A0A1H3FG70"/>
<name>A0A1H3FG70_9RHOB</name>
<keyword evidence="1" id="KW-0732">Signal</keyword>
<protein>
    <submittedName>
        <fullName evidence="2">Exopolysaccharide biosynthesis protein YbjH</fullName>
    </submittedName>
</protein>
<sequence>MRIGVLSRLRSSAAGVVVLVAATGAATQAVPQTANDQRGFSFNTYGAPGLVDMPTAGMMPDAQLAATIAQFGESRRTTLSFQILPRLTGSFRYTSIDDFSNGEDTLYDRSFDLRFLMLKEGRVRPAIAVGLQDFIGTGIYSGEYLVASKTVADGLTVTGGVGWGRLGSYQSFASTGDRPSETLGEGGVPSADRWFRGDVAAFGGISYAPNDRLRFTVEYSSDDYEAETSRDVHEKNSPWNYGVDYRFANGTQLSLYHMYGAELGFQVSVQTNPKTLGVPGGVEAAPPPVEPRAPGAAQDLGWTTRPDATRRAVASLRNLTAEEGLVLEGIDLQPTRATVRFLNDRYGAPAQAIGRMARAMTRALPASVETFEIIPVVDGMGTASVIMQRSDLERLEQDAAEAMLARTEFVDAQGRVPPASPGFYPKFEYSLAPYLQLSVFDPDSPVRYDLGLRASSSYEITPGLILSGSLTQSLAGDIGEAEPSESKLPRVRTDGPLYAEEGDPAIEYLQAAWYERPGRNLYSRLTFGYLESMYAGASGEILWKPVESRFALGAELNYVQRRDYDQLFGLQDMETIDPVSGERFTIPDFNGHVSAYYDFGNGFHGQIDAGQYLAGDLGATVALDREFANGWSIGAYATFTDATADDFGEGSFDKGLRFSIPLATLAGTPSRQSNDIVIQSLSRDGGARLNVRGRLYDKVREYHEPDAAKSWGRFWR</sequence>
<evidence type="ECO:0000313" key="2">
    <source>
        <dbReference type="EMBL" id="SDX89119.1"/>
    </source>
</evidence>
<dbReference type="Proteomes" id="UP000199286">
    <property type="component" value="Unassembled WGS sequence"/>
</dbReference>
<accession>A0A1H3FG70</accession>
<dbReference type="InterPro" id="IPR010344">
    <property type="entry name" value="YbjH"/>
</dbReference>
<dbReference type="Pfam" id="PF06082">
    <property type="entry name" value="YjbH"/>
    <property type="match status" value="1"/>
</dbReference>
<dbReference type="EMBL" id="FNPF01000001">
    <property type="protein sequence ID" value="SDX89119.1"/>
    <property type="molecule type" value="Genomic_DNA"/>
</dbReference>
<reference evidence="2 3" key="1">
    <citation type="submission" date="2016-10" db="EMBL/GenBank/DDBJ databases">
        <authorList>
            <person name="de Groot N.N."/>
        </authorList>
    </citation>
    <scope>NUCLEOTIDE SEQUENCE [LARGE SCALE GENOMIC DNA]</scope>
    <source>
        <strain evidence="2 3">DSM 26880</strain>
    </source>
</reference>